<dbReference type="PROSITE" id="PS51420">
    <property type="entry name" value="RHO"/>
    <property type="match status" value="1"/>
</dbReference>
<evidence type="ECO:0000313" key="8">
    <source>
        <dbReference type="Proteomes" id="UP000504609"/>
    </source>
</evidence>
<dbReference type="InterPro" id="IPR001806">
    <property type="entry name" value="Small_GTPase"/>
</dbReference>
<dbReference type="Pfam" id="PF00071">
    <property type="entry name" value="Ras"/>
    <property type="match status" value="1"/>
</dbReference>
<dbReference type="CDD" id="cd04133">
    <property type="entry name" value="Rop_like"/>
    <property type="match status" value="1"/>
</dbReference>
<dbReference type="InterPro" id="IPR003578">
    <property type="entry name" value="Small_GTPase_Rho"/>
</dbReference>
<dbReference type="NCBIfam" id="TIGR00231">
    <property type="entry name" value="small_GTP"/>
    <property type="match status" value="1"/>
</dbReference>
<gene>
    <name evidence="9" type="primary">LOC111450752</name>
</gene>
<sequence>MMSASKFIKCVTVGDGAVGKTCMLICYTSNKFPTDYIPTVFDNFSANVSVDGNIVNLGLWDTAGQEDYSRLRPLSYRGADVFVLAFSLISRASYENILKKWMPELRRFAPNVPIILVGTKLDLREDRRYANEQTGYDIITSSQGEELRKQIGASAYIECSSKTQQNVKAVFDTAIKVVLQPPRRREVPKKKTRRGLGCSITSIICGGCAA</sequence>
<accession>A0A6J1G4P0</accession>
<keyword evidence="5" id="KW-0472">Membrane</keyword>
<keyword evidence="8" id="KW-1185">Reference proteome</keyword>
<evidence type="ECO:0000256" key="6">
    <source>
        <dbReference type="ARBA" id="ARBA00023139"/>
    </source>
</evidence>
<keyword evidence="4" id="KW-0342">GTP-binding</keyword>
<evidence type="ECO:0000256" key="7">
    <source>
        <dbReference type="ARBA" id="ARBA00023288"/>
    </source>
</evidence>
<dbReference type="PRINTS" id="PR00449">
    <property type="entry name" value="RASTRNSFRMNG"/>
</dbReference>
<evidence type="ECO:0000256" key="2">
    <source>
        <dbReference type="ARBA" id="ARBA00010142"/>
    </source>
</evidence>
<dbReference type="SMART" id="SM00176">
    <property type="entry name" value="RAN"/>
    <property type="match status" value="1"/>
</dbReference>
<dbReference type="RefSeq" id="XP_022946787.1">
    <property type="nucleotide sequence ID" value="XM_023091019.1"/>
</dbReference>
<evidence type="ECO:0000256" key="4">
    <source>
        <dbReference type="ARBA" id="ARBA00023134"/>
    </source>
</evidence>
<evidence type="ECO:0000256" key="5">
    <source>
        <dbReference type="ARBA" id="ARBA00023136"/>
    </source>
</evidence>
<dbReference type="SMART" id="SM00174">
    <property type="entry name" value="RHO"/>
    <property type="match status" value="1"/>
</dbReference>
<dbReference type="GO" id="GO:0005525">
    <property type="term" value="F:GTP binding"/>
    <property type="evidence" value="ECO:0007669"/>
    <property type="project" value="UniProtKB-KW"/>
</dbReference>
<keyword evidence="3" id="KW-0547">Nucleotide-binding</keyword>
<keyword evidence="7" id="KW-0449">Lipoprotein</keyword>
<comment type="similarity">
    <text evidence="2">Belongs to the small GTPase superfamily. Rho family.</text>
</comment>
<dbReference type="SUPFAM" id="SSF52540">
    <property type="entry name" value="P-loop containing nucleoside triphosphate hydrolases"/>
    <property type="match status" value="1"/>
</dbReference>
<evidence type="ECO:0000313" key="9">
    <source>
        <dbReference type="RefSeq" id="XP_022946787.1"/>
    </source>
</evidence>
<dbReference type="InterPro" id="IPR027417">
    <property type="entry name" value="P-loop_NTPase"/>
</dbReference>
<evidence type="ECO:0000256" key="1">
    <source>
        <dbReference type="ARBA" id="ARBA00004370"/>
    </source>
</evidence>
<dbReference type="GeneID" id="111450752"/>
<comment type="subcellular location">
    <subcellularLocation>
        <location evidence="1">Membrane</location>
    </subcellularLocation>
</comment>
<dbReference type="PROSITE" id="PS51419">
    <property type="entry name" value="RAB"/>
    <property type="match status" value="1"/>
</dbReference>
<dbReference type="GO" id="GO:0003924">
    <property type="term" value="F:GTPase activity"/>
    <property type="evidence" value="ECO:0007669"/>
    <property type="project" value="InterPro"/>
</dbReference>
<dbReference type="SMART" id="SM00175">
    <property type="entry name" value="RAB"/>
    <property type="match status" value="1"/>
</dbReference>
<dbReference type="SMART" id="SM00173">
    <property type="entry name" value="RAS"/>
    <property type="match status" value="1"/>
</dbReference>
<dbReference type="Proteomes" id="UP000504609">
    <property type="component" value="Unplaced"/>
</dbReference>
<dbReference type="AlphaFoldDB" id="A0A6J1G4P0"/>
<dbReference type="GO" id="GO:0016020">
    <property type="term" value="C:membrane"/>
    <property type="evidence" value="ECO:0007669"/>
    <property type="project" value="UniProtKB-SubCell"/>
</dbReference>
<dbReference type="GO" id="GO:0007264">
    <property type="term" value="P:small GTPase-mediated signal transduction"/>
    <property type="evidence" value="ECO:0007669"/>
    <property type="project" value="InterPro"/>
</dbReference>
<dbReference type="InterPro" id="IPR005225">
    <property type="entry name" value="Small_GTP-bd"/>
</dbReference>
<keyword evidence="6" id="KW-0564">Palmitate</keyword>
<organism evidence="8 9">
    <name type="scientific">Cucurbita moschata</name>
    <name type="common">Winter crookneck squash</name>
    <name type="synonym">Cucurbita pepo var. moschata</name>
    <dbReference type="NCBI Taxonomy" id="3662"/>
    <lineage>
        <taxon>Eukaryota</taxon>
        <taxon>Viridiplantae</taxon>
        <taxon>Streptophyta</taxon>
        <taxon>Embryophyta</taxon>
        <taxon>Tracheophyta</taxon>
        <taxon>Spermatophyta</taxon>
        <taxon>Magnoliopsida</taxon>
        <taxon>eudicotyledons</taxon>
        <taxon>Gunneridae</taxon>
        <taxon>Pentapetalae</taxon>
        <taxon>rosids</taxon>
        <taxon>fabids</taxon>
        <taxon>Cucurbitales</taxon>
        <taxon>Cucurbitaceae</taxon>
        <taxon>Cucurbiteae</taxon>
        <taxon>Cucurbita</taxon>
    </lineage>
</organism>
<dbReference type="FunFam" id="3.40.50.300:FF:000797">
    <property type="entry name" value="Rac-like GTP-binding protein ARAC7"/>
    <property type="match status" value="1"/>
</dbReference>
<reference evidence="9" key="1">
    <citation type="submission" date="2025-08" db="UniProtKB">
        <authorList>
            <consortium name="RefSeq"/>
        </authorList>
    </citation>
    <scope>IDENTIFICATION</scope>
    <source>
        <tissue evidence="9">Young leaves</tissue>
    </source>
</reference>
<evidence type="ECO:0000256" key="3">
    <source>
        <dbReference type="ARBA" id="ARBA00022741"/>
    </source>
</evidence>
<dbReference type="PANTHER" id="PTHR24072">
    <property type="entry name" value="RHO FAMILY GTPASE"/>
    <property type="match status" value="1"/>
</dbReference>
<proteinExistence type="inferred from homology"/>
<protein>
    <submittedName>
        <fullName evidence="9">Rac-like GTP-binding protein ARAC7 isoform X2</fullName>
    </submittedName>
</protein>
<dbReference type="Gene3D" id="3.40.50.300">
    <property type="entry name" value="P-loop containing nucleotide triphosphate hydrolases"/>
    <property type="match status" value="1"/>
</dbReference>
<dbReference type="PROSITE" id="PS51421">
    <property type="entry name" value="RAS"/>
    <property type="match status" value="1"/>
</dbReference>
<name>A0A6J1G4P0_CUCMO</name>